<feature type="compositionally biased region" description="Polar residues" evidence="1">
    <location>
        <begin position="306"/>
        <end position="315"/>
    </location>
</feature>
<feature type="compositionally biased region" description="Basic and acidic residues" evidence="1">
    <location>
        <begin position="106"/>
        <end position="115"/>
    </location>
</feature>
<evidence type="ECO:0000256" key="1">
    <source>
        <dbReference type="SAM" id="MobiDB-lite"/>
    </source>
</evidence>
<dbReference type="EMBL" id="BEZZ01000327">
    <property type="protein sequence ID" value="GCC30842.1"/>
    <property type="molecule type" value="Genomic_DNA"/>
</dbReference>
<dbReference type="GO" id="GO:0097355">
    <property type="term" value="P:protein localization to heterochromatin"/>
    <property type="evidence" value="ECO:0007669"/>
    <property type="project" value="TreeGrafter"/>
</dbReference>
<name>A0A401SKC5_CHIPU</name>
<accession>A0A401SKC5</accession>
<feature type="region of interest" description="Disordered" evidence="1">
    <location>
        <begin position="193"/>
        <end position="222"/>
    </location>
</feature>
<feature type="domain" description="Periphilin-1 C-terminal" evidence="2">
    <location>
        <begin position="372"/>
        <end position="450"/>
    </location>
</feature>
<dbReference type="Pfam" id="PF25234">
    <property type="entry name" value="Periphilin_C"/>
    <property type="match status" value="1"/>
</dbReference>
<proteinExistence type="predicted"/>
<feature type="region of interest" description="Disordered" evidence="1">
    <location>
        <begin position="290"/>
        <end position="382"/>
    </location>
</feature>
<dbReference type="GO" id="GO:0045892">
    <property type="term" value="P:negative regulation of DNA-templated transcription"/>
    <property type="evidence" value="ECO:0007669"/>
    <property type="project" value="InterPro"/>
</dbReference>
<dbReference type="CDD" id="cd22896">
    <property type="entry name" value="periphilin-like"/>
    <property type="match status" value="1"/>
</dbReference>
<comment type="caution">
    <text evidence="3">The sequence shown here is derived from an EMBL/GenBank/DDBJ whole genome shotgun (WGS) entry which is preliminary data.</text>
</comment>
<protein>
    <recommendedName>
        <fullName evidence="2">Periphilin-1 C-terminal domain-containing protein</fullName>
    </recommendedName>
</protein>
<feature type="compositionally biased region" description="Basic and acidic residues" evidence="1">
    <location>
        <begin position="198"/>
        <end position="207"/>
    </location>
</feature>
<dbReference type="AlphaFoldDB" id="A0A401SKC5"/>
<dbReference type="GO" id="GO:0045814">
    <property type="term" value="P:negative regulation of gene expression, epigenetic"/>
    <property type="evidence" value="ECO:0007669"/>
    <property type="project" value="TreeGrafter"/>
</dbReference>
<dbReference type="GO" id="GO:0005654">
    <property type="term" value="C:nucleoplasm"/>
    <property type="evidence" value="ECO:0007669"/>
    <property type="project" value="TreeGrafter"/>
</dbReference>
<feature type="compositionally biased region" description="Basic residues" evidence="1">
    <location>
        <begin position="316"/>
        <end position="325"/>
    </location>
</feature>
<feature type="compositionally biased region" description="Basic and acidic residues" evidence="1">
    <location>
        <begin position="334"/>
        <end position="344"/>
    </location>
</feature>
<dbReference type="PANTHER" id="PTHR15836:SF4">
    <property type="entry name" value="PERIPHILIN-1"/>
    <property type="match status" value="1"/>
</dbReference>
<evidence type="ECO:0000259" key="2">
    <source>
        <dbReference type="Pfam" id="PF25234"/>
    </source>
</evidence>
<dbReference type="STRING" id="137246.A0A401SKC5"/>
<dbReference type="InterPro" id="IPR057603">
    <property type="entry name" value="Periphilin-1_C"/>
</dbReference>
<gene>
    <name evidence="3" type="ORF">chiPu_0009296</name>
</gene>
<feature type="region of interest" description="Disordered" evidence="1">
    <location>
        <begin position="34"/>
        <end position="58"/>
    </location>
</feature>
<evidence type="ECO:0000313" key="3">
    <source>
        <dbReference type="EMBL" id="GCC30842.1"/>
    </source>
</evidence>
<dbReference type="OrthoDB" id="8933311at2759"/>
<feature type="compositionally biased region" description="Basic and acidic residues" evidence="1">
    <location>
        <begin position="290"/>
        <end position="303"/>
    </location>
</feature>
<dbReference type="InterPro" id="IPR028851">
    <property type="entry name" value="Pphln1"/>
</dbReference>
<feature type="compositionally biased region" description="Basic and acidic residues" evidence="1">
    <location>
        <begin position="357"/>
        <end position="382"/>
    </location>
</feature>
<feature type="compositionally biased region" description="Basic and acidic residues" evidence="1">
    <location>
        <begin position="122"/>
        <end position="139"/>
    </location>
</feature>
<feature type="region of interest" description="Disordered" evidence="1">
    <location>
        <begin position="73"/>
        <end position="154"/>
    </location>
</feature>
<organism evidence="3 4">
    <name type="scientific">Chiloscyllium punctatum</name>
    <name type="common">Brownbanded bambooshark</name>
    <name type="synonym">Hemiscyllium punctatum</name>
    <dbReference type="NCBI Taxonomy" id="137246"/>
    <lineage>
        <taxon>Eukaryota</taxon>
        <taxon>Metazoa</taxon>
        <taxon>Chordata</taxon>
        <taxon>Craniata</taxon>
        <taxon>Vertebrata</taxon>
        <taxon>Chondrichthyes</taxon>
        <taxon>Elasmobranchii</taxon>
        <taxon>Galeomorphii</taxon>
        <taxon>Galeoidea</taxon>
        <taxon>Orectolobiformes</taxon>
        <taxon>Hemiscylliidae</taxon>
        <taxon>Chiloscyllium</taxon>
    </lineage>
</organism>
<dbReference type="PANTHER" id="PTHR15836">
    <property type="entry name" value="PERIPHILIN 1"/>
    <property type="match status" value="1"/>
</dbReference>
<keyword evidence="4" id="KW-1185">Reference proteome</keyword>
<evidence type="ECO:0000313" key="4">
    <source>
        <dbReference type="Proteomes" id="UP000287033"/>
    </source>
</evidence>
<dbReference type="Proteomes" id="UP000287033">
    <property type="component" value="Unassembled WGS sequence"/>
</dbReference>
<sequence>MYLKNYRQCHYPAALSSHSQEMELVYRRCLQSDRDGHAQSGHSKTLPLAPDQRQQEKQLVHCENGKERGLDVCEKSVQPTMPSNQKERKDNCVANDPVKTAKGKVHQRENKVHLIHERKHPRPPEKTIKCGNDSSHKSQESAPVKPQSSQNAKQALELAAGEKSEIHLKKISAQAVEKNASGTSSMAQIPVRTTPRAVKPDAPKKPAQEMSTDVTPETADKPGPGFCGIDFFAKPTCTILGKAIQGSTGVDDQSQDRWGVKAAHQAASSDDELSDDDIFREVPHRYKDKTSKMKEKTNNKFKGDQLSLNAATPKNIQRHQKKHSCKNVVPTKEGSQHPTRDLKSHSASATGCKVNKAGKEVSRSDTTTEKGRPKNKTRKDPRSALILAKRDKLMEAYRLDCETFAMVAKQLVNQDPTIEKQVQLALRKSLQLVGEHCLEELKRSIAKYDAANAVKNPK</sequence>
<reference evidence="3 4" key="1">
    <citation type="journal article" date="2018" name="Nat. Ecol. Evol.">
        <title>Shark genomes provide insights into elasmobranch evolution and the origin of vertebrates.</title>
        <authorList>
            <person name="Hara Y"/>
            <person name="Yamaguchi K"/>
            <person name="Onimaru K"/>
            <person name="Kadota M"/>
            <person name="Koyanagi M"/>
            <person name="Keeley SD"/>
            <person name="Tatsumi K"/>
            <person name="Tanaka K"/>
            <person name="Motone F"/>
            <person name="Kageyama Y"/>
            <person name="Nozu R"/>
            <person name="Adachi N"/>
            <person name="Nishimura O"/>
            <person name="Nakagawa R"/>
            <person name="Tanegashima C"/>
            <person name="Kiyatake I"/>
            <person name="Matsumoto R"/>
            <person name="Murakumo K"/>
            <person name="Nishida K"/>
            <person name="Terakita A"/>
            <person name="Kuratani S"/>
            <person name="Sato K"/>
            <person name="Hyodo S Kuraku.S."/>
        </authorList>
    </citation>
    <scope>NUCLEOTIDE SEQUENCE [LARGE SCALE GENOMIC DNA]</scope>
</reference>